<protein>
    <submittedName>
        <fullName evidence="1">Uncharacterized protein</fullName>
    </submittedName>
</protein>
<dbReference type="AlphaFoldDB" id="A0AAD5DRZ6"/>
<evidence type="ECO:0000313" key="2">
    <source>
        <dbReference type="Proteomes" id="UP001205105"/>
    </source>
</evidence>
<dbReference type="Proteomes" id="UP001205105">
    <property type="component" value="Unassembled WGS sequence"/>
</dbReference>
<name>A0AAD5DRZ6_9CHLO</name>
<comment type="caution">
    <text evidence="1">The sequence shown here is derived from an EMBL/GenBank/DDBJ whole genome shotgun (WGS) entry which is preliminary data.</text>
</comment>
<evidence type="ECO:0000313" key="1">
    <source>
        <dbReference type="EMBL" id="KAI7841201.1"/>
    </source>
</evidence>
<proteinExistence type="predicted"/>
<sequence length="197" mass="21698">MPSATSAQQQSPANAWWEECKAAAAARGRGEDCILPVGAVEPEDEEGELTLQDFRNTPVVICPAPVEKVFDKILKDLWVAGCDEDDDPDGGFRMTSTSSSYGGQEAVEALLRKPDYPQAFTYLLATTVAAKRDDYWFMDTDAPEEVEELLVKFEKLWSKVLAKSDSELGGVNAADREAVEVVRQALRDGIEQYCLVD</sequence>
<dbReference type="EMBL" id="JADXDR010000067">
    <property type="protein sequence ID" value="KAI7841201.1"/>
    <property type="molecule type" value="Genomic_DNA"/>
</dbReference>
<gene>
    <name evidence="1" type="ORF">COHA_005167</name>
</gene>
<keyword evidence="2" id="KW-1185">Reference proteome</keyword>
<reference evidence="1" key="1">
    <citation type="submission" date="2020-11" db="EMBL/GenBank/DDBJ databases">
        <title>Chlorella ohadii genome sequencing and assembly.</title>
        <authorList>
            <person name="Murik O."/>
            <person name="Treves H."/>
            <person name="Kedem I."/>
            <person name="Shotland Y."/>
            <person name="Kaplan A."/>
        </authorList>
    </citation>
    <scope>NUCLEOTIDE SEQUENCE</scope>
    <source>
        <strain evidence="1">1</strain>
    </source>
</reference>
<organism evidence="1 2">
    <name type="scientific">Chlorella ohadii</name>
    <dbReference type="NCBI Taxonomy" id="2649997"/>
    <lineage>
        <taxon>Eukaryota</taxon>
        <taxon>Viridiplantae</taxon>
        <taxon>Chlorophyta</taxon>
        <taxon>core chlorophytes</taxon>
        <taxon>Trebouxiophyceae</taxon>
        <taxon>Chlorellales</taxon>
        <taxon>Chlorellaceae</taxon>
        <taxon>Chlorella clade</taxon>
        <taxon>Chlorella</taxon>
    </lineage>
</organism>
<accession>A0AAD5DRZ6</accession>